<accession>A0A6J1DBC2</accession>
<evidence type="ECO:0000313" key="3">
    <source>
        <dbReference type="RefSeq" id="XP_022150381.1"/>
    </source>
</evidence>
<dbReference type="CDD" id="cd00257">
    <property type="entry name" value="beta-trefoil_FSCN-like"/>
    <property type="match status" value="1"/>
</dbReference>
<proteinExistence type="predicted"/>
<name>A0A6J1DBC2_MOMCH</name>
<keyword evidence="2" id="KW-1185">Reference proteome</keyword>
<dbReference type="InterPro" id="IPR036242">
    <property type="entry name" value="Agglutinin_dom_sf"/>
</dbReference>
<dbReference type="SMART" id="SM00791">
    <property type="entry name" value="Agglutinin"/>
    <property type="match status" value="1"/>
</dbReference>
<protein>
    <submittedName>
        <fullName evidence="3">Uncharacterized protein LOC111018558</fullName>
    </submittedName>
</protein>
<evidence type="ECO:0000259" key="1">
    <source>
        <dbReference type="SMART" id="SM00791"/>
    </source>
</evidence>
<dbReference type="Gene3D" id="2.80.10.50">
    <property type="match status" value="2"/>
</dbReference>
<dbReference type="AlphaFoldDB" id="A0A6J1DBC2"/>
<dbReference type="KEGG" id="mcha:111018558"/>
<dbReference type="GeneID" id="111018558"/>
<dbReference type="PANTHER" id="PTHR39244">
    <property type="entry name" value="NATTERIN-4"/>
    <property type="match status" value="1"/>
</dbReference>
<sequence>MKTEEDKSKWTCTLFQPIYDNTEQAYRFRHVHLDLFVTLSTIPDDVFINFLYTDVAGFPDKYCDLSTIIDWETLVTLQKHVAFKGDNGCNLRARWMNNYGFLEFETTDIGDPAVPMETFTTKDGCICIKSDYIGTFWLCSDVTNDILARSTDVTDADPNTLFWPIKLDNNTIALRSLNNNRFIKRSSYPLVENGLCPLVKTIDQYSKFQIEEVVLSRDIYDVRFRPSDARIYDQSLLVMATGTATNRIEVPNTVGLHLKYTDTKSSTWNASVSLKLGVKTKIQTKIPFFVGGEVEMSAELSGAYQ</sequence>
<reference evidence="3" key="1">
    <citation type="submission" date="2025-08" db="UniProtKB">
        <authorList>
            <consortium name="RefSeq"/>
        </authorList>
    </citation>
    <scope>IDENTIFICATION</scope>
    <source>
        <strain evidence="3">OHB3-1</strain>
    </source>
</reference>
<dbReference type="SUPFAM" id="SSF56973">
    <property type="entry name" value="Aerolisin/ETX pore-forming domain"/>
    <property type="match status" value="1"/>
</dbReference>
<dbReference type="RefSeq" id="XP_022150381.1">
    <property type="nucleotide sequence ID" value="XM_022294689.1"/>
</dbReference>
<dbReference type="PANTHER" id="PTHR39244:SF5">
    <property type="entry name" value="NATTERIN-3-LIKE"/>
    <property type="match status" value="1"/>
</dbReference>
<dbReference type="Pfam" id="PF07468">
    <property type="entry name" value="Agglutinin"/>
    <property type="match status" value="1"/>
</dbReference>
<gene>
    <name evidence="3" type="primary">LOC111018558</name>
</gene>
<feature type="domain" description="Agglutinin" evidence="1">
    <location>
        <begin position="75"/>
        <end position="212"/>
    </location>
</feature>
<dbReference type="Gene3D" id="2.170.15.10">
    <property type="entry name" value="Proaerolysin, chain A, domain 3"/>
    <property type="match status" value="1"/>
</dbReference>
<evidence type="ECO:0000313" key="2">
    <source>
        <dbReference type="Proteomes" id="UP000504603"/>
    </source>
</evidence>
<dbReference type="SUPFAM" id="SSF50382">
    <property type="entry name" value="Agglutinin"/>
    <property type="match status" value="2"/>
</dbReference>
<dbReference type="Proteomes" id="UP000504603">
    <property type="component" value="Unplaced"/>
</dbReference>
<dbReference type="InterPro" id="IPR008998">
    <property type="entry name" value="Agglutinin"/>
</dbReference>
<organism evidence="2 3">
    <name type="scientific">Momordica charantia</name>
    <name type="common">Bitter gourd</name>
    <name type="synonym">Balsam pear</name>
    <dbReference type="NCBI Taxonomy" id="3673"/>
    <lineage>
        <taxon>Eukaryota</taxon>
        <taxon>Viridiplantae</taxon>
        <taxon>Streptophyta</taxon>
        <taxon>Embryophyta</taxon>
        <taxon>Tracheophyta</taxon>
        <taxon>Spermatophyta</taxon>
        <taxon>Magnoliopsida</taxon>
        <taxon>eudicotyledons</taxon>
        <taxon>Gunneridae</taxon>
        <taxon>Pentapetalae</taxon>
        <taxon>rosids</taxon>
        <taxon>fabids</taxon>
        <taxon>Cucurbitales</taxon>
        <taxon>Cucurbitaceae</taxon>
        <taxon>Momordiceae</taxon>
        <taxon>Momordica</taxon>
    </lineage>
</organism>
<dbReference type="OrthoDB" id="1804570at2759"/>
<dbReference type="InterPro" id="IPR053237">
    <property type="entry name" value="Natterin_C"/>
</dbReference>